<dbReference type="AlphaFoldDB" id="X6NRI1"/>
<feature type="transmembrane region" description="Helical" evidence="1">
    <location>
        <begin position="131"/>
        <end position="151"/>
    </location>
</feature>
<name>X6NRI1_RETFI</name>
<sequence>MTPEVYKMSYQIVSCLSFLIIVCVLGLYIRHLKVQAMEEKEEPIEEKTWSILDRIPWMSICTISFFICYACANLLACVEKYADTKYCFERTQMFTITIGVGRLCMYNIYILRLELIFKNCAYGYSTRFTTTFRGFAFATFLPFCASMYYCVRGVQTKFSDCTFEAPRWFELAYLISDAFFSFSSLILFLRFVFSIFIQKKKI</sequence>
<comment type="caution">
    <text evidence="2">The sequence shown here is derived from an EMBL/GenBank/DDBJ whole genome shotgun (WGS) entry which is preliminary data.</text>
</comment>
<dbReference type="Proteomes" id="UP000023152">
    <property type="component" value="Unassembled WGS sequence"/>
</dbReference>
<protein>
    <submittedName>
        <fullName evidence="2">Uncharacterized protein</fullName>
    </submittedName>
</protein>
<keyword evidence="1" id="KW-0812">Transmembrane</keyword>
<proteinExistence type="predicted"/>
<feature type="transmembrane region" description="Helical" evidence="1">
    <location>
        <begin position="55"/>
        <end position="78"/>
    </location>
</feature>
<organism evidence="2 3">
    <name type="scientific">Reticulomyxa filosa</name>
    <dbReference type="NCBI Taxonomy" id="46433"/>
    <lineage>
        <taxon>Eukaryota</taxon>
        <taxon>Sar</taxon>
        <taxon>Rhizaria</taxon>
        <taxon>Retaria</taxon>
        <taxon>Foraminifera</taxon>
        <taxon>Monothalamids</taxon>
        <taxon>Reticulomyxidae</taxon>
        <taxon>Reticulomyxa</taxon>
    </lineage>
</organism>
<feature type="transmembrane region" description="Helical" evidence="1">
    <location>
        <begin position="12"/>
        <end position="29"/>
    </location>
</feature>
<keyword evidence="1" id="KW-0472">Membrane</keyword>
<keyword evidence="3" id="KW-1185">Reference proteome</keyword>
<gene>
    <name evidence="2" type="ORF">RFI_08795</name>
</gene>
<keyword evidence="1" id="KW-1133">Transmembrane helix</keyword>
<evidence type="ECO:0000313" key="2">
    <source>
        <dbReference type="EMBL" id="ETO28334.1"/>
    </source>
</evidence>
<reference evidence="2 3" key="1">
    <citation type="journal article" date="2013" name="Curr. Biol.">
        <title>The Genome of the Foraminiferan Reticulomyxa filosa.</title>
        <authorList>
            <person name="Glockner G."/>
            <person name="Hulsmann N."/>
            <person name="Schleicher M."/>
            <person name="Noegel A.A."/>
            <person name="Eichinger L."/>
            <person name="Gallinger C."/>
            <person name="Pawlowski J."/>
            <person name="Sierra R."/>
            <person name="Euteneuer U."/>
            <person name="Pillet L."/>
            <person name="Moustafa A."/>
            <person name="Platzer M."/>
            <person name="Groth M."/>
            <person name="Szafranski K."/>
            <person name="Schliwa M."/>
        </authorList>
    </citation>
    <scope>NUCLEOTIDE SEQUENCE [LARGE SCALE GENOMIC DNA]</scope>
</reference>
<feature type="transmembrane region" description="Helical" evidence="1">
    <location>
        <begin position="90"/>
        <end position="111"/>
    </location>
</feature>
<dbReference type="EMBL" id="ASPP01006718">
    <property type="protein sequence ID" value="ETO28334.1"/>
    <property type="molecule type" value="Genomic_DNA"/>
</dbReference>
<feature type="transmembrane region" description="Helical" evidence="1">
    <location>
        <begin position="171"/>
        <end position="197"/>
    </location>
</feature>
<evidence type="ECO:0000313" key="3">
    <source>
        <dbReference type="Proteomes" id="UP000023152"/>
    </source>
</evidence>
<evidence type="ECO:0000256" key="1">
    <source>
        <dbReference type="SAM" id="Phobius"/>
    </source>
</evidence>
<accession>X6NRI1</accession>